<sequence length="138" mass="15591">MYQASVLISQLPIYQLRKNDRPGRHWNGFEPSIDRAVVAEPLTDCATPPALGRYLYSGNIGRRIFETTNGRGIVDFEVFGQRSGCYAHHHPWLLCLHPRLSEVPDRRNPMVVLFLPYLQATVAKSEAGKTFLALPLTD</sequence>
<proteinExistence type="predicted"/>
<protein>
    <submittedName>
        <fullName evidence="1">Uncharacterized protein</fullName>
    </submittedName>
</protein>
<comment type="caution">
    <text evidence="1">The sequence shown here is derived from an EMBL/GenBank/DDBJ whole genome shotgun (WGS) entry which is preliminary data.</text>
</comment>
<dbReference type="Proteomes" id="UP001303046">
    <property type="component" value="Unassembled WGS sequence"/>
</dbReference>
<name>A0ABR1DA44_NECAM</name>
<accession>A0ABR1DA44</accession>
<organism evidence="1 2">
    <name type="scientific">Necator americanus</name>
    <name type="common">Human hookworm</name>
    <dbReference type="NCBI Taxonomy" id="51031"/>
    <lineage>
        <taxon>Eukaryota</taxon>
        <taxon>Metazoa</taxon>
        <taxon>Ecdysozoa</taxon>
        <taxon>Nematoda</taxon>
        <taxon>Chromadorea</taxon>
        <taxon>Rhabditida</taxon>
        <taxon>Rhabditina</taxon>
        <taxon>Rhabditomorpha</taxon>
        <taxon>Strongyloidea</taxon>
        <taxon>Ancylostomatidae</taxon>
        <taxon>Bunostominae</taxon>
        <taxon>Necator</taxon>
    </lineage>
</organism>
<keyword evidence="2" id="KW-1185">Reference proteome</keyword>
<gene>
    <name evidence="1" type="primary">Necator_chrIV.g13703</name>
    <name evidence="1" type="ORF">RB195_000411</name>
</gene>
<dbReference type="EMBL" id="JAVFWL010000004">
    <property type="protein sequence ID" value="KAK6747177.1"/>
    <property type="molecule type" value="Genomic_DNA"/>
</dbReference>
<evidence type="ECO:0000313" key="1">
    <source>
        <dbReference type="EMBL" id="KAK6747177.1"/>
    </source>
</evidence>
<evidence type="ECO:0000313" key="2">
    <source>
        <dbReference type="Proteomes" id="UP001303046"/>
    </source>
</evidence>
<reference evidence="1 2" key="1">
    <citation type="submission" date="2023-08" db="EMBL/GenBank/DDBJ databases">
        <title>A Necator americanus chromosomal reference genome.</title>
        <authorList>
            <person name="Ilik V."/>
            <person name="Petrzelkova K.J."/>
            <person name="Pardy F."/>
            <person name="Fuh T."/>
            <person name="Niatou-Singa F.S."/>
            <person name="Gouil Q."/>
            <person name="Baker L."/>
            <person name="Ritchie M.E."/>
            <person name="Jex A.R."/>
            <person name="Gazzola D."/>
            <person name="Li H."/>
            <person name="Toshio Fujiwara R."/>
            <person name="Zhan B."/>
            <person name="Aroian R.V."/>
            <person name="Pafco B."/>
            <person name="Schwarz E.M."/>
        </authorList>
    </citation>
    <scope>NUCLEOTIDE SEQUENCE [LARGE SCALE GENOMIC DNA]</scope>
    <source>
        <strain evidence="1 2">Aroian</strain>
        <tissue evidence="1">Whole animal</tissue>
    </source>
</reference>